<evidence type="ECO:0000256" key="2">
    <source>
        <dbReference type="ARBA" id="ARBA00022679"/>
    </source>
</evidence>
<evidence type="ECO:0000256" key="3">
    <source>
        <dbReference type="ARBA" id="ARBA00022821"/>
    </source>
</evidence>
<evidence type="ECO:0000256" key="1">
    <source>
        <dbReference type="ARBA" id="ARBA00013191"/>
    </source>
</evidence>
<dbReference type="SUPFAM" id="SSF52058">
    <property type="entry name" value="L domain-like"/>
    <property type="match status" value="1"/>
</dbReference>
<keyword evidence="3" id="KW-0611">Plant defense</keyword>
<reference evidence="5 6" key="1">
    <citation type="submission" date="2018-10" db="EMBL/GenBank/DDBJ databases">
        <title>A high-quality apple genome assembly.</title>
        <authorList>
            <person name="Hu J."/>
        </authorList>
    </citation>
    <scope>NUCLEOTIDE SEQUENCE [LARGE SCALE GENOMIC DNA]</scope>
    <source>
        <strain evidence="6">cv. HFTH1</strain>
        <tissue evidence="5">Young leaf</tissue>
    </source>
</reference>
<dbReference type="Gene3D" id="3.40.47.10">
    <property type="match status" value="1"/>
</dbReference>
<dbReference type="PANTHER" id="PTHR11712">
    <property type="entry name" value="POLYKETIDE SYNTHASE-RELATED"/>
    <property type="match status" value="1"/>
</dbReference>
<comment type="caution">
    <text evidence="5">The sequence shown here is derived from an EMBL/GenBank/DDBJ whole genome shotgun (WGS) entry which is preliminary data.</text>
</comment>
<evidence type="ECO:0000259" key="4">
    <source>
        <dbReference type="PROSITE" id="PS52004"/>
    </source>
</evidence>
<dbReference type="Proteomes" id="UP000290289">
    <property type="component" value="Chromosome 2"/>
</dbReference>
<name>A0A498KFN1_MALDO</name>
<protein>
    <recommendedName>
        <fullName evidence="1">beta-ketoacyl-[acyl-carrier-protein] synthase I</fullName>
        <ecNumber evidence="1">2.3.1.41</ecNumber>
    </recommendedName>
</protein>
<dbReference type="GO" id="GO:0006633">
    <property type="term" value="P:fatty acid biosynthetic process"/>
    <property type="evidence" value="ECO:0007669"/>
    <property type="project" value="TreeGrafter"/>
</dbReference>
<organism evidence="5 6">
    <name type="scientific">Malus domestica</name>
    <name type="common">Apple</name>
    <name type="synonym">Pyrus malus</name>
    <dbReference type="NCBI Taxonomy" id="3750"/>
    <lineage>
        <taxon>Eukaryota</taxon>
        <taxon>Viridiplantae</taxon>
        <taxon>Streptophyta</taxon>
        <taxon>Embryophyta</taxon>
        <taxon>Tracheophyta</taxon>
        <taxon>Spermatophyta</taxon>
        <taxon>Magnoliopsida</taxon>
        <taxon>eudicotyledons</taxon>
        <taxon>Gunneridae</taxon>
        <taxon>Pentapetalae</taxon>
        <taxon>rosids</taxon>
        <taxon>fabids</taxon>
        <taxon>Rosales</taxon>
        <taxon>Rosaceae</taxon>
        <taxon>Amygdaloideae</taxon>
        <taxon>Maleae</taxon>
        <taxon>Malus</taxon>
    </lineage>
</organism>
<dbReference type="Gene3D" id="3.80.10.10">
    <property type="entry name" value="Ribonuclease Inhibitor"/>
    <property type="match status" value="2"/>
</dbReference>
<keyword evidence="6" id="KW-1185">Reference proteome</keyword>
<dbReference type="Pfam" id="PF23286">
    <property type="entry name" value="LRR_13"/>
    <property type="match status" value="1"/>
</dbReference>
<dbReference type="InterPro" id="IPR000794">
    <property type="entry name" value="Beta-ketoacyl_synthase"/>
</dbReference>
<feature type="domain" description="Ketosynthase family 3 (KS3)" evidence="4">
    <location>
        <begin position="612"/>
        <end position="739"/>
    </location>
</feature>
<dbReference type="InterPro" id="IPR020841">
    <property type="entry name" value="PKS_Beta-ketoAc_synthase_dom"/>
</dbReference>
<sequence>MVNFLDSCISWYKCQFSCGTWKIKGIVVKLPKTDVIPLNAKSFLHMVNLEIFINLNARFSGLVDYLPNDLRWVELGGQSDIHQKHMIVFNLPSNYHPRHLVRFDVSYSGIRQLKEFKNLAKLTFMNLRGCEFLEKIPDLSGSPNIKYLNLRNCKNLVEVDDSVGFLDKLVELNLSGCPKLKRFATRLGLGSLRWLSLKGCTRLESFPEIEEGKMESLLSLHIEKSGIRQLPSSIAYLTGLGSFAANGCELQNLHLLTFGNKVKFDEVSTCSTKSQLFSTYLDTSDNNSITLTLPVLRKLYLNGCNLSESDFLVSLNCWSTLKRLDLSSNNFVSLPDCITKFVNLESLRLSDCKSLEKIPQVLPPKLRLLDLSDCRSLEKIPELPHMFEFLILTNCFRLSGDEMAKLENNLLNHQESLRRSEFQVVLPGNEVPKWFSFTSNHPTTLELPPEYEEFVGGSEFCFEIPLNLQVGETLLGLALSFVFEPPTFHFLYTCILINGIVKFEPYVWFDNDMKATHVRSKLVDLEEHEQQGDICQPHALKAAGCIAYCATKTNCFTSLRSQQIDLNVPIDIEEEEEEEQEQPSTSDDRQIVMTYIDHIICEVVGAGVILCIEKALEQSGVSREDVNYINAHATSTPAGDLKQYNALIHCFGKNPDLRVNSTKSMIGHLLGASGVVEAVAAAQAIRTRSKHPIINLENPDEGVDTKLLGGPKKERLDVKVALSNSFGFGGHNSSVWFAPYK</sequence>
<dbReference type="InterPro" id="IPR016039">
    <property type="entry name" value="Thiolase-like"/>
</dbReference>
<dbReference type="GO" id="GO:0009570">
    <property type="term" value="C:chloroplast stroma"/>
    <property type="evidence" value="ECO:0007669"/>
    <property type="project" value="TreeGrafter"/>
</dbReference>
<dbReference type="STRING" id="3750.A0A498KFN1"/>
<evidence type="ECO:0000313" key="5">
    <source>
        <dbReference type="EMBL" id="RXI06207.1"/>
    </source>
</evidence>
<dbReference type="EC" id="2.3.1.41" evidence="1"/>
<dbReference type="Pfam" id="PF02801">
    <property type="entry name" value="Ketoacyl-synt_C"/>
    <property type="match status" value="1"/>
</dbReference>
<dbReference type="InterPro" id="IPR032675">
    <property type="entry name" value="LRR_dom_sf"/>
</dbReference>
<proteinExistence type="predicted"/>
<dbReference type="PROSITE" id="PS52004">
    <property type="entry name" value="KS3_2"/>
    <property type="match status" value="1"/>
</dbReference>
<accession>A0A498KFN1</accession>
<dbReference type="InterPro" id="IPR014031">
    <property type="entry name" value="Ketoacyl_synth_C"/>
</dbReference>
<keyword evidence="2" id="KW-0808">Transferase</keyword>
<dbReference type="GO" id="GO:0004315">
    <property type="term" value="F:3-oxoacyl-[acyl-carrier-protein] synthase activity"/>
    <property type="evidence" value="ECO:0007669"/>
    <property type="project" value="UniProtKB-EC"/>
</dbReference>
<dbReference type="PANTHER" id="PTHR11712:SF332">
    <property type="entry name" value="3-OXOACYL-[ACYL-CARRIER-PROTEIN] SYNTHASE II, CHLOROPLASTIC"/>
    <property type="match status" value="1"/>
</dbReference>
<gene>
    <name evidence="5" type="ORF">DVH24_018249</name>
</gene>
<dbReference type="GO" id="GO:0005739">
    <property type="term" value="C:mitochondrion"/>
    <property type="evidence" value="ECO:0007669"/>
    <property type="project" value="TreeGrafter"/>
</dbReference>
<dbReference type="AlphaFoldDB" id="A0A498KFN1"/>
<dbReference type="EMBL" id="RDQH01000328">
    <property type="protein sequence ID" value="RXI06207.1"/>
    <property type="molecule type" value="Genomic_DNA"/>
</dbReference>
<dbReference type="SUPFAM" id="SSF53901">
    <property type="entry name" value="Thiolase-like"/>
    <property type="match status" value="1"/>
</dbReference>
<evidence type="ECO:0000313" key="6">
    <source>
        <dbReference type="Proteomes" id="UP000290289"/>
    </source>
</evidence>
<dbReference type="InterPro" id="IPR058546">
    <property type="entry name" value="RPS4B/Roq1-like_LRR"/>
</dbReference>